<feature type="transmembrane region" description="Helical" evidence="2">
    <location>
        <begin position="46"/>
        <end position="63"/>
    </location>
</feature>
<keyword evidence="2" id="KW-0812">Transmembrane</keyword>
<evidence type="ECO:0000256" key="1">
    <source>
        <dbReference type="SAM" id="MobiDB-lite"/>
    </source>
</evidence>
<reference evidence="3 4" key="1">
    <citation type="journal article" date="2018" name="Nat. Ecol. Evol.">
        <title>Pezizomycetes genomes reveal the molecular basis of ectomycorrhizal truffle lifestyle.</title>
        <authorList>
            <person name="Murat C."/>
            <person name="Payen T."/>
            <person name="Noel B."/>
            <person name="Kuo A."/>
            <person name="Morin E."/>
            <person name="Chen J."/>
            <person name="Kohler A."/>
            <person name="Krizsan K."/>
            <person name="Balestrini R."/>
            <person name="Da Silva C."/>
            <person name="Montanini B."/>
            <person name="Hainaut M."/>
            <person name="Levati E."/>
            <person name="Barry K.W."/>
            <person name="Belfiori B."/>
            <person name="Cichocki N."/>
            <person name="Clum A."/>
            <person name="Dockter R.B."/>
            <person name="Fauchery L."/>
            <person name="Guy J."/>
            <person name="Iotti M."/>
            <person name="Le Tacon F."/>
            <person name="Lindquist E.A."/>
            <person name="Lipzen A."/>
            <person name="Malagnac F."/>
            <person name="Mello A."/>
            <person name="Molinier V."/>
            <person name="Miyauchi S."/>
            <person name="Poulain J."/>
            <person name="Riccioni C."/>
            <person name="Rubini A."/>
            <person name="Sitrit Y."/>
            <person name="Splivallo R."/>
            <person name="Traeger S."/>
            <person name="Wang M."/>
            <person name="Zifcakova L."/>
            <person name="Wipf D."/>
            <person name="Zambonelli A."/>
            <person name="Paolocci F."/>
            <person name="Nowrousian M."/>
            <person name="Ottonello S."/>
            <person name="Baldrian P."/>
            <person name="Spatafora J.W."/>
            <person name="Henrissat B."/>
            <person name="Nagy L.G."/>
            <person name="Aury J.M."/>
            <person name="Wincker P."/>
            <person name="Grigoriev I.V."/>
            <person name="Bonfante P."/>
            <person name="Martin F.M."/>
        </authorList>
    </citation>
    <scope>NUCLEOTIDE SEQUENCE [LARGE SCALE GENOMIC DNA]</scope>
    <source>
        <strain evidence="3 4">120613-1</strain>
    </source>
</reference>
<feature type="compositionally biased region" description="Polar residues" evidence="1">
    <location>
        <begin position="14"/>
        <end position="23"/>
    </location>
</feature>
<accession>A0A3N4K7F8</accession>
<dbReference type="AlphaFoldDB" id="A0A3N4K7F8"/>
<keyword evidence="4" id="KW-1185">Reference proteome</keyword>
<keyword evidence="2" id="KW-0472">Membrane</keyword>
<name>A0A3N4K7F8_9PEZI</name>
<gene>
    <name evidence="3" type="ORF">L873DRAFT_609275</name>
</gene>
<feature type="region of interest" description="Disordered" evidence="1">
    <location>
        <begin position="1"/>
        <end position="23"/>
    </location>
</feature>
<dbReference type="Proteomes" id="UP000276215">
    <property type="component" value="Unassembled WGS sequence"/>
</dbReference>
<protein>
    <submittedName>
        <fullName evidence="3">Uncharacterized protein</fullName>
    </submittedName>
</protein>
<evidence type="ECO:0000313" key="4">
    <source>
        <dbReference type="Proteomes" id="UP000276215"/>
    </source>
</evidence>
<feature type="compositionally biased region" description="Basic residues" evidence="1">
    <location>
        <begin position="1"/>
        <end position="12"/>
    </location>
</feature>
<proteinExistence type="predicted"/>
<keyword evidence="2" id="KW-1133">Transmembrane helix</keyword>
<evidence type="ECO:0000256" key="2">
    <source>
        <dbReference type="SAM" id="Phobius"/>
    </source>
</evidence>
<evidence type="ECO:0000313" key="3">
    <source>
        <dbReference type="EMBL" id="RPB01855.1"/>
    </source>
</evidence>
<dbReference type="EMBL" id="ML120371">
    <property type="protein sequence ID" value="RPB01855.1"/>
    <property type="molecule type" value="Genomic_DNA"/>
</dbReference>
<sequence>MRRTKRRIHRFSKSAPNSKSIPSLQTKIKKQSEQMILGNTGSCWDWDYLFFFFFFSFCFANLLQRRKREREKSALPLPCGKRKYKRLRGCAENSGLVFDLAGNRDLYTRCSMRAAAISYLQRVLYSNNGTLPLQSVTHSTYYYGSIPHIVGIGFCCTKQNQFPEPLNLALSFYSF</sequence>
<organism evidence="3 4">
    <name type="scientific">Choiromyces venosus 120613-1</name>
    <dbReference type="NCBI Taxonomy" id="1336337"/>
    <lineage>
        <taxon>Eukaryota</taxon>
        <taxon>Fungi</taxon>
        <taxon>Dikarya</taxon>
        <taxon>Ascomycota</taxon>
        <taxon>Pezizomycotina</taxon>
        <taxon>Pezizomycetes</taxon>
        <taxon>Pezizales</taxon>
        <taxon>Tuberaceae</taxon>
        <taxon>Choiromyces</taxon>
    </lineage>
</organism>